<evidence type="ECO:0000256" key="1">
    <source>
        <dbReference type="SAM" id="MobiDB-lite"/>
    </source>
</evidence>
<comment type="caution">
    <text evidence="2">The sequence shown here is derived from an EMBL/GenBank/DDBJ whole genome shotgun (WGS) entry which is preliminary data.</text>
</comment>
<proteinExistence type="predicted"/>
<accession>A0A5C6Q7Y4</accession>
<dbReference type="RefSeq" id="WP_146790957.1">
    <property type="nucleotide sequence ID" value="NZ_VOLT01000012.1"/>
</dbReference>
<sequence>MKKTALQEMEVEKKQLLEELILEVNQPEDEQDKNVLLATAKAEIQKTEQLILNNENNKNLSSKHNKKLKNDLNRKTDLEKDNREISTKLLDRIENNTEFLIDLDNKINSSIIEIDISNTDVKNAIAALRIIDPKKAAELENSINLKSKKSKNDNNI</sequence>
<gene>
    <name evidence="2" type="ORF">ESZ36_19465</name>
</gene>
<name>A0A5C6Q7Y4_9GAMM</name>
<organism evidence="2 3">
    <name type="scientific">Colwellia demingiae</name>
    <dbReference type="NCBI Taxonomy" id="89401"/>
    <lineage>
        <taxon>Bacteria</taxon>
        <taxon>Pseudomonadati</taxon>
        <taxon>Pseudomonadota</taxon>
        <taxon>Gammaproteobacteria</taxon>
        <taxon>Alteromonadales</taxon>
        <taxon>Colwelliaceae</taxon>
        <taxon>Colwellia</taxon>
    </lineage>
</organism>
<dbReference type="Proteomes" id="UP000321822">
    <property type="component" value="Unassembled WGS sequence"/>
</dbReference>
<evidence type="ECO:0000313" key="2">
    <source>
        <dbReference type="EMBL" id="TWX64871.1"/>
    </source>
</evidence>
<evidence type="ECO:0000313" key="3">
    <source>
        <dbReference type="Proteomes" id="UP000321822"/>
    </source>
</evidence>
<reference evidence="2 3" key="1">
    <citation type="submission" date="2019-07" db="EMBL/GenBank/DDBJ databases">
        <title>Genomes of sea-ice associated Colwellia species.</title>
        <authorList>
            <person name="Bowman J.P."/>
        </authorList>
    </citation>
    <scope>NUCLEOTIDE SEQUENCE [LARGE SCALE GENOMIC DNA]</scope>
    <source>
        <strain evidence="2 3">ACAM 459</strain>
    </source>
</reference>
<protein>
    <submittedName>
        <fullName evidence="2">Uncharacterized protein</fullName>
    </submittedName>
</protein>
<dbReference type="AlphaFoldDB" id="A0A5C6Q7Y4"/>
<feature type="region of interest" description="Disordered" evidence="1">
    <location>
        <begin position="55"/>
        <end position="75"/>
    </location>
</feature>
<dbReference type="EMBL" id="VOLT01000012">
    <property type="protein sequence ID" value="TWX64871.1"/>
    <property type="molecule type" value="Genomic_DNA"/>
</dbReference>
<keyword evidence="3" id="KW-1185">Reference proteome</keyword>